<dbReference type="AlphaFoldDB" id="A0A9B0SWG3"/>
<dbReference type="InterPro" id="IPR030474">
    <property type="entry name" value="IL-6/GCSF/MGF"/>
</dbReference>
<dbReference type="PRINTS" id="PR00433">
    <property type="entry name" value="IL6GCSFMGF"/>
</dbReference>
<evidence type="ECO:0000256" key="3">
    <source>
        <dbReference type="ARBA" id="ARBA00019464"/>
    </source>
</evidence>
<dbReference type="Proteomes" id="UP000504623">
    <property type="component" value="Unplaced"/>
</dbReference>
<dbReference type="Pfam" id="PF00489">
    <property type="entry name" value="IL6"/>
    <property type="match status" value="1"/>
</dbReference>
<evidence type="ECO:0000256" key="4">
    <source>
        <dbReference type="ARBA" id="ARBA00022486"/>
    </source>
</evidence>
<evidence type="ECO:0000256" key="9">
    <source>
        <dbReference type="ARBA" id="ARBA00023157"/>
    </source>
</evidence>
<keyword evidence="15" id="KW-1185">Reference proteome</keyword>
<evidence type="ECO:0000256" key="6">
    <source>
        <dbReference type="ARBA" id="ARBA00022525"/>
    </source>
</evidence>
<accession>A0A9B0SWG3</accession>
<protein>
    <recommendedName>
        <fullName evidence="3">Interleukin-6</fullName>
    </recommendedName>
</protein>
<feature type="region of interest" description="Disordered" evidence="13">
    <location>
        <begin position="31"/>
        <end position="50"/>
    </location>
</feature>
<comment type="subunit">
    <text evidence="11">Component of a hexamer of two molecules each of IL6, IL6R and IL6ST; first binds to IL6R to associate with the signaling subunit IL6ST. Interacts with IL6R (via the N-terminal ectodomain); this interaction may be affected by IL6R-binding with SORL1, hence decreasing IL6 cis signaling. Interacts with SORL1 (via the N-terminal ectodomain); this interaction leads to IL6 internalization and lysosomal degradation. May form a trimeric complex with the soluble SORL1 ectodomain and soluble IL6R receptor; this interaction might stabilize circulating IL6, hence promoting IL6 trans signaling.</text>
</comment>
<dbReference type="PANTHER" id="PTHR48494">
    <property type="entry name" value="INTERLEUKIN-6"/>
    <property type="match status" value="1"/>
</dbReference>
<reference evidence="16" key="1">
    <citation type="submission" date="2025-08" db="UniProtKB">
        <authorList>
            <consortium name="RefSeq"/>
        </authorList>
    </citation>
    <scope>IDENTIFICATION</scope>
    <source>
        <tissue evidence="16">Spleen</tissue>
    </source>
</reference>
<dbReference type="GO" id="GO:0005125">
    <property type="term" value="F:cytokine activity"/>
    <property type="evidence" value="ECO:0007669"/>
    <property type="project" value="UniProtKB-KW"/>
</dbReference>
<proteinExistence type="inferred from homology"/>
<evidence type="ECO:0000256" key="10">
    <source>
        <dbReference type="ARBA" id="ARBA00023441"/>
    </source>
</evidence>
<gene>
    <name evidence="16" type="primary">IL6</name>
</gene>
<dbReference type="GO" id="GO:0005896">
    <property type="term" value="C:interleukin-6 receptor complex"/>
    <property type="evidence" value="ECO:0007669"/>
    <property type="project" value="TreeGrafter"/>
</dbReference>
<dbReference type="GO" id="GO:0046427">
    <property type="term" value="P:positive regulation of receptor signaling pathway via JAK-STAT"/>
    <property type="evidence" value="ECO:0007669"/>
    <property type="project" value="TreeGrafter"/>
</dbReference>
<dbReference type="GO" id="GO:0051240">
    <property type="term" value="P:positive regulation of multicellular organismal process"/>
    <property type="evidence" value="ECO:0007669"/>
    <property type="project" value="UniProtKB-ARBA"/>
</dbReference>
<evidence type="ECO:0000256" key="13">
    <source>
        <dbReference type="SAM" id="MobiDB-lite"/>
    </source>
</evidence>
<feature type="signal peptide" evidence="14">
    <location>
        <begin position="1"/>
        <end position="25"/>
    </location>
</feature>
<feature type="chain" id="PRO_5038562373" description="Interleukin-6" evidence="14">
    <location>
        <begin position="26"/>
        <end position="214"/>
    </location>
</feature>
<evidence type="ECO:0000256" key="1">
    <source>
        <dbReference type="ARBA" id="ARBA00004613"/>
    </source>
</evidence>
<dbReference type="Gene3D" id="1.20.1250.10">
    <property type="match status" value="1"/>
</dbReference>
<dbReference type="InterPro" id="IPR030473">
    <property type="entry name" value="IL6/GCSF/MGF_CS"/>
</dbReference>
<dbReference type="CTD" id="3569"/>
<sequence length="214" mass="24012">MNTFCTSAFSPVAFSLGLLLVMASAFPTPTPLGGDSKDDTTSNRPQLTSPNKTEELVNLIRFILSQVVELKNEMCDKYDKCENTEVLAGNNLNLPKMTKNDGCFEKEFDKESCLVEIITGLLEFQIYLEYVQNKFEGEKGKVIAVQNSAKALVRLLKQKLKNPDEVTTPNPIANASLLSKLQSQTEWLRNTTINLILQSLRDFMQVTLRAVRIM</sequence>
<dbReference type="GO" id="GO:0005615">
    <property type="term" value="C:extracellular space"/>
    <property type="evidence" value="ECO:0007669"/>
    <property type="project" value="UniProtKB-KW"/>
</dbReference>
<evidence type="ECO:0000256" key="12">
    <source>
        <dbReference type="PIRSR" id="PIRSR001935-1"/>
    </source>
</evidence>
<evidence type="ECO:0000256" key="2">
    <source>
        <dbReference type="ARBA" id="ARBA00007432"/>
    </source>
</evidence>
<evidence type="ECO:0000256" key="14">
    <source>
        <dbReference type="SAM" id="SignalP"/>
    </source>
</evidence>
<dbReference type="GO" id="GO:0008083">
    <property type="term" value="F:growth factor activity"/>
    <property type="evidence" value="ECO:0007669"/>
    <property type="project" value="UniProtKB-KW"/>
</dbReference>
<keyword evidence="5" id="KW-0202">Cytokine</keyword>
<keyword evidence="4" id="KW-0011">Acute phase</keyword>
<evidence type="ECO:0000256" key="11">
    <source>
        <dbReference type="ARBA" id="ARBA00023468"/>
    </source>
</evidence>
<dbReference type="PIRSF" id="PIRSF001935">
    <property type="entry name" value="IL6_MGF_GCSF"/>
    <property type="match status" value="1"/>
</dbReference>
<evidence type="ECO:0000313" key="15">
    <source>
        <dbReference type="Proteomes" id="UP000504623"/>
    </source>
</evidence>
<name>A0A9B0SWG3_CHRAS</name>
<keyword evidence="6" id="KW-0964">Secreted</keyword>
<dbReference type="GeneID" id="102822489"/>
<evidence type="ECO:0000256" key="7">
    <source>
        <dbReference type="ARBA" id="ARBA00022729"/>
    </source>
</evidence>
<comment type="similarity">
    <text evidence="2">Belongs to the IL-6 superfamily.</text>
</comment>
<comment type="function">
    <text evidence="10">Cytokine with a wide variety of biological functions in immunity, tissue regeneration, and metabolism. Binds to IL6R, then the complex associates to the signaling subunit IL6ST/gp130 to trigger the intracellular IL6-signaling pathway. The interaction with the membrane-bound IL6R and IL6ST stimulates 'classic signaling', whereas the binding of IL6 and soluble IL6R to IL6ST stimulates 'trans-signaling'. Alternatively, 'cluster signaling' occurs when membrane-bound IL6:IL6R complexes on transmitter cells activate IL6ST receptors on neighboring receiver cells.</text>
</comment>
<dbReference type="GO" id="GO:0006953">
    <property type="term" value="P:acute-phase response"/>
    <property type="evidence" value="ECO:0007669"/>
    <property type="project" value="UniProtKB-KW"/>
</dbReference>
<dbReference type="SUPFAM" id="SSF47266">
    <property type="entry name" value="4-helical cytokines"/>
    <property type="match status" value="1"/>
</dbReference>
<evidence type="ECO:0000256" key="8">
    <source>
        <dbReference type="ARBA" id="ARBA00023030"/>
    </source>
</evidence>
<dbReference type="RefSeq" id="XP_006832284.1">
    <property type="nucleotide sequence ID" value="XM_006832221.1"/>
</dbReference>
<dbReference type="PRINTS" id="PR00434">
    <property type="entry name" value="INTERLEUKIN6"/>
</dbReference>
<dbReference type="GO" id="GO:0005138">
    <property type="term" value="F:interleukin-6 receptor binding"/>
    <property type="evidence" value="ECO:0007669"/>
    <property type="project" value="InterPro"/>
</dbReference>
<keyword evidence="8" id="KW-0339">Growth factor</keyword>
<keyword evidence="9 12" id="KW-1015">Disulfide bond</keyword>
<dbReference type="FunFam" id="1.20.1250.10:FF:000006">
    <property type="entry name" value="Interleukin-6"/>
    <property type="match status" value="1"/>
</dbReference>
<comment type="subcellular location">
    <subcellularLocation>
        <location evidence="1">Secreted</location>
    </subcellularLocation>
</comment>
<dbReference type="GO" id="GO:0006955">
    <property type="term" value="P:immune response"/>
    <property type="evidence" value="ECO:0007669"/>
    <property type="project" value="InterPro"/>
</dbReference>
<feature type="disulfide bond" evidence="12">
    <location>
        <begin position="103"/>
        <end position="113"/>
    </location>
</feature>
<evidence type="ECO:0000256" key="5">
    <source>
        <dbReference type="ARBA" id="ARBA00022514"/>
    </source>
</evidence>
<dbReference type="InterPro" id="IPR003574">
    <property type="entry name" value="IL-6-like"/>
</dbReference>
<dbReference type="PROSITE" id="PS00254">
    <property type="entry name" value="INTERLEUKIN_6"/>
    <property type="match status" value="1"/>
</dbReference>
<dbReference type="PANTHER" id="PTHR48494:SF1">
    <property type="entry name" value="INTERLEUKIN-6"/>
    <property type="match status" value="1"/>
</dbReference>
<dbReference type="GO" id="GO:0030154">
    <property type="term" value="P:cell differentiation"/>
    <property type="evidence" value="ECO:0007669"/>
    <property type="project" value="InterPro"/>
</dbReference>
<dbReference type="SMART" id="SM00126">
    <property type="entry name" value="IL6"/>
    <property type="match status" value="1"/>
</dbReference>
<feature type="disulfide bond" evidence="12">
    <location>
        <begin position="75"/>
        <end position="81"/>
    </location>
</feature>
<dbReference type="InterPro" id="IPR009079">
    <property type="entry name" value="4_helix_cytokine-like_core"/>
</dbReference>
<dbReference type="OrthoDB" id="8943569at2759"/>
<organism evidence="15 16">
    <name type="scientific">Chrysochloris asiatica</name>
    <name type="common">Cape golden mole</name>
    <dbReference type="NCBI Taxonomy" id="185453"/>
    <lineage>
        <taxon>Eukaryota</taxon>
        <taxon>Metazoa</taxon>
        <taxon>Chordata</taxon>
        <taxon>Craniata</taxon>
        <taxon>Vertebrata</taxon>
        <taxon>Euteleostomi</taxon>
        <taxon>Mammalia</taxon>
        <taxon>Eutheria</taxon>
        <taxon>Afrotheria</taxon>
        <taxon>Chrysochloridae</taxon>
        <taxon>Chrysochlorinae</taxon>
        <taxon>Chrysochloris</taxon>
    </lineage>
</organism>
<evidence type="ECO:0000313" key="16">
    <source>
        <dbReference type="RefSeq" id="XP_006832284.1"/>
    </source>
</evidence>
<keyword evidence="7 14" id="KW-0732">Signal</keyword>